<feature type="domain" description="DUF427" evidence="1">
    <location>
        <begin position="33"/>
        <end position="77"/>
    </location>
</feature>
<gene>
    <name evidence="2" type="ORF">QQX98_003237</name>
</gene>
<sequence>MSRPGAKGSQLSDLARRLLEHGPRKTHTTSRRVRVIYNHAYVADTTKAVQVWEHDGYPQYYFPASELKNCNLRDTETIKKDGDVLAAIAQLTVPARDAIQEAKTDRVIRFADDDRLGVLRGLVRLEFGAMDQWLEEDTPIYVHPKDPFKRIDILPSTRNIEVKVAGKTVAKSTSSVHLLETGLPTRYYLPLTSVDQTVLRKSNLMTKCPYKGEAEYYNMVVGGDEMENLVWYYRTPTHESVPIAGLVCFYNEKVDILLDGELLERPRTQFA</sequence>
<keyword evidence="3" id="KW-1185">Reference proteome</keyword>
<comment type="caution">
    <text evidence="2">The sequence shown here is derived from an EMBL/GenBank/DDBJ whole genome shotgun (WGS) entry which is preliminary data.</text>
</comment>
<dbReference type="PANTHER" id="PTHR34310:SF9">
    <property type="entry name" value="BLR5716 PROTEIN"/>
    <property type="match status" value="1"/>
</dbReference>
<dbReference type="Pfam" id="PF04248">
    <property type="entry name" value="NTP_transf_9"/>
    <property type="match status" value="2"/>
</dbReference>
<protein>
    <recommendedName>
        <fullName evidence="1">DUF427 domain-containing protein</fullName>
    </recommendedName>
</protein>
<dbReference type="InterPro" id="IPR007361">
    <property type="entry name" value="DUF427"/>
</dbReference>
<dbReference type="PANTHER" id="PTHR34310">
    <property type="entry name" value="DUF427 DOMAIN PROTEIN (AFU_ORTHOLOGUE AFUA_3G02220)"/>
    <property type="match status" value="1"/>
</dbReference>
<evidence type="ECO:0000259" key="1">
    <source>
        <dbReference type="Pfam" id="PF04248"/>
    </source>
</evidence>
<accession>A0ABR1HES2</accession>
<organism evidence="2 3">
    <name type="scientific">Neonectria punicea</name>
    <dbReference type="NCBI Taxonomy" id="979145"/>
    <lineage>
        <taxon>Eukaryota</taxon>
        <taxon>Fungi</taxon>
        <taxon>Dikarya</taxon>
        <taxon>Ascomycota</taxon>
        <taxon>Pezizomycotina</taxon>
        <taxon>Sordariomycetes</taxon>
        <taxon>Hypocreomycetidae</taxon>
        <taxon>Hypocreales</taxon>
        <taxon>Nectriaceae</taxon>
        <taxon>Neonectria</taxon>
    </lineage>
</organism>
<dbReference type="EMBL" id="JAZAVJ010000036">
    <property type="protein sequence ID" value="KAK7419646.1"/>
    <property type="molecule type" value="Genomic_DNA"/>
</dbReference>
<dbReference type="Proteomes" id="UP001498476">
    <property type="component" value="Unassembled WGS sequence"/>
</dbReference>
<reference evidence="2 3" key="1">
    <citation type="journal article" date="2025" name="Microbiol. Resour. Announc.">
        <title>Draft genome sequences for Neonectria magnoliae and Neonectria punicea, canker pathogens of Liriodendron tulipifera and Acer saccharum in West Virginia.</title>
        <authorList>
            <person name="Petronek H.M."/>
            <person name="Kasson M.T."/>
            <person name="Metheny A.M."/>
            <person name="Stauder C.M."/>
            <person name="Lovett B."/>
            <person name="Lynch S.C."/>
            <person name="Garnas J.R."/>
            <person name="Kasson L.R."/>
            <person name="Stajich J.E."/>
        </authorList>
    </citation>
    <scope>NUCLEOTIDE SEQUENCE [LARGE SCALE GENOMIC DNA]</scope>
    <source>
        <strain evidence="2 3">NRRL 64653</strain>
    </source>
</reference>
<proteinExistence type="predicted"/>
<dbReference type="Gene3D" id="2.170.150.40">
    <property type="entry name" value="Domain of unknown function (DUF427)"/>
    <property type="match status" value="2"/>
</dbReference>
<evidence type="ECO:0000313" key="2">
    <source>
        <dbReference type="EMBL" id="KAK7419646.1"/>
    </source>
</evidence>
<evidence type="ECO:0000313" key="3">
    <source>
        <dbReference type="Proteomes" id="UP001498476"/>
    </source>
</evidence>
<feature type="domain" description="DUF427" evidence="1">
    <location>
        <begin position="160"/>
        <end position="252"/>
    </location>
</feature>
<name>A0ABR1HES2_9HYPO</name>
<dbReference type="InterPro" id="IPR038694">
    <property type="entry name" value="DUF427_sf"/>
</dbReference>